<dbReference type="PANTHER" id="PTHR28219:SF1">
    <property type="entry name" value="UPF0642 PROTEIN YBL028C"/>
    <property type="match status" value="1"/>
</dbReference>
<gene>
    <name evidence="3" type="ORF">UVI_02022690</name>
</gene>
<reference evidence="4" key="1">
    <citation type="journal article" date="2016" name="Genome Announc.">
        <title>Genome sequence of Ustilaginoidea virens IPU010, a rice pathogenic fungus causing false smut.</title>
        <authorList>
            <person name="Kumagai T."/>
            <person name="Ishii T."/>
            <person name="Terai G."/>
            <person name="Umemura M."/>
            <person name="Machida M."/>
            <person name="Asai K."/>
        </authorList>
    </citation>
    <scope>NUCLEOTIDE SEQUENCE [LARGE SCALE GENOMIC DNA]</scope>
    <source>
        <strain evidence="4">IPU010</strain>
    </source>
</reference>
<feature type="region of interest" description="Disordered" evidence="1">
    <location>
        <begin position="1"/>
        <end position="25"/>
    </location>
</feature>
<feature type="compositionally biased region" description="Basic and acidic residues" evidence="1">
    <location>
        <begin position="44"/>
        <end position="66"/>
    </location>
</feature>
<evidence type="ECO:0000313" key="3">
    <source>
        <dbReference type="EMBL" id="GAO18202.1"/>
    </source>
</evidence>
<dbReference type="Pfam" id="PF10338">
    <property type="entry name" value="YBL028C_N"/>
    <property type="match status" value="1"/>
</dbReference>
<dbReference type="GO" id="GO:0030687">
    <property type="term" value="C:preribosome, large subunit precursor"/>
    <property type="evidence" value="ECO:0007669"/>
    <property type="project" value="TreeGrafter"/>
</dbReference>
<proteinExistence type="predicted"/>
<sequence>MAKSARSSTRKENNRRKFASVFSPAEAARNERLSAKLLQLARQPKPESSDVKMDAMEIDPKPSKLRIEKKRINKRKQKKSSIVFQKYSDRSGRKKKSSK</sequence>
<feature type="domain" description="DUF2423" evidence="2">
    <location>
        <begin position="1"/>
        <end position="44"/>
    </location>
</feature>
<evidence type="ECO:0000313" key="4">
    <source>
        <dbReference type="Proteomes" id="UP000054053"/>
    </source>
</evidence>
<feature type="region of interest" description="Disordered" evidence="1">
    <location>
        <begin position="39"/>
        <end position="99"/>
    </location>
</feature>
<dbReference type="EMBL" id="BBTG02000009">
    <property type="protein sequence ID" value="GAO18202.1"/>
    <property type="molecule type" value="Genomic_DNA"/>
</dbReference>
<dbReference type="InterPro" id="IPR019434">
    <property type="entry name" value="DUF2423"/>
</dbReference>
<dbReference type="PANTHER" id="PTHR28219">
    <property type="entry name" value="UPF0642 PROTEIN YBL028C"/>
    <property type="match status" value="1"/>
</dbReference>
<comment type="caution">
    <text evidence="3">The sequence shown here is derived from an EMBL/GenBank/DDBJ whole genome shotgun (WGS) entry which is preliminary data.</text>
</comment>
<feature type="compositionally biased region" description="Basic residues" evidence="1">
    <location>
        <begin position="67"/>
        <end position="79"/>
    </location>
</feature>
<dbReference type="Proteomes" id="UP000054053">
    <property type="component" value="Unassembled WGS sequence"/>
</dbReference>
<evidence type="ECO:0000256" key="1">
    <source>
        <dbReference type="SAM" id="MobiDB-lite"/>
    </source>
</evidence>
<organism evidence="3 4">
    <name type="scientific">Ustilaginoidea virens</name>
    <name type="common">Rice false smut fungus</name>
    <name type="synonym">Villosiclava virens</name>
    <dbReference type="NCBI Taxonomy" id="1159556"/>
    <lineage>
        <taxon>Eukaryota</taxon>
        <taxon>Fungi</taxon>
        <taxon>Dikarya</taxon>
        <taxon>Ascomycota</taxon>
        <taxon>Pezizomycotina</taxon>
        <taxon>Sordariomycetes</taxon>
        <taxon>Hypocreomycetidae</taxon>
        <taxon>Hypocreales</taxon>
        <taxon>Clavicipitaceae</taxon>
        <taxon>Ustilaginoidea</taxon>
    </lineage>
</organism>
<evidence type="ECO:0000259" key="2">
    <source>
        <dbReference type="Pfam" id="PF10338"/>
    </source>
</evidence>
<accession>A0A1B5L500</accession>
<protein>
    <recommendedName>
        <fullName evidence="2">DUF2423 domain-containing protein</fullName>
    </recommendedName>
</protein>
<dbReference type="AlphaFoldDB" id="A0A1B5L500"/>
<name>A0A1B5L500_USTVR</name>